<keyword evidence="1" id="KW-0547">Nucleotide-binding</keyword>
<dbReference type="GO" id="GO:0004386">
    <property type="term" value="F:helicase activity"/>
    <property type="evidence" value="ECO:0007669"/>
    <property type="project" value="UniProtKB-KW"/>
</dbReference>
<organism evidence="7 8">
    <name type="scientific">Enhygromyxa salina</name>
    <dbReference type="NCBI Taxonomy" id="215803"/>
    <lineage>
        <taxon>Bacteria</taxon>
        <taxon>Pseudomonadati</taxon>
        <taxon>Myxococcota</taxon>
        <taxon>Polyangia</taxon>
        <taxon>Nannocystales</taxon>
        <taxon>Nannocystaceae</taxon>
        <taxon>Enhygromyxa</taxon>
    </lineage>
</organism>
<dbReference type="Pfam" id="PF22527">
    <property type="entry name" value="DEXQc_Suv3"/>
    <property type="match status" value="1"/>
</dbReference>
<dbReference type="PROSITE" id="PS51194">
    <property type="entry name" value="HELICASE_CTER"/>
    <property type="match status" value="1"/>
</dbReference>
<evidence type="ECO:0000256" key="3">
    <source>
        <dbReference type="ARBA" id="ARBA00022806"/>
    </source>
</evidence>
<protein>
    <recommendedName>
        <fullName evidence="6">Helicase C-terminal domain-containing protein</fullName>
    </recommendedName>
</protein>
<evidence type="ECO:0000259" key="6">
    <source>
        <dbReference type="PROSITE" id="PS51194"/>
    </source>
</evidence>
<dbReference type="SUPFAM" id="SSF52540">
    <property type="entry name" value="P-loop containing nucleoside triphosphate hydrolases"/>
    <property type="match status" value="2"/>
</dbReference>
<gene>
    <name evidence="7" type="ORF">ENSA7_74670</name>
</gene>
<dbReference type="Pfam" id="PF00271">
    <property type="entry name" value="Helicase_C"/>
    <property type="match status" value="1"/>
</dbReference>
<feature type="domain" description="Helicase C-terminal" evidence="6">
    <location>
        <begin position="184"/>
        <end position="351"/>
    </location>
</feature>
<keyword evidence="2" id="KW-0378">Hydrolase</keyword>
<accession>A0A2S9XQL4</accession>
<proteinExistence type="predicted"/>
<dbReference type="PANTHER" id="PTHR12131:SF1">
    <property type="entry name" value="ATP-DEPENDENT RNA HELICASE SUPV3L1, MITOCHONDRIAL-RELATED"/>
    <property type="match status" value="1"/>
</dbReference>
<name>A0A2S9XQL4_9BACT</name>
<sequence>MIPADGALLAEAEARQSCYVAGMHGHVITPGTPGVGVVAMLGPTNTGKTHRAIERMLEHRTGMIGLPLRLLAREVYDRVSARVGESRVALVTGEEKRIPPHPSYWVCTVESMPVEREVDFLAVDEIQLAAHRQRGHVFTDRLLHARGTRETWFMGAETIRPVIEQLVPTAVIDRHPRLSQLRGAGSMSLGALPPRTAIVAFSTNEVYELAERLRQRRGGAAVVLGALSPRTRNAQVALYQAGEVDYMVATDAIGMGLNMDVDTVAFASLRKYDGHERRELEPAELAQIAGRAGRAHNDGQFCTLAPLPSLPDQLVDAIETHRFGNLSRVVWRTTPTRLQFDSVEDLIASLRQKPPRKLLELVRQAEDFDTLVQLAAREQIQARAKGRAAVELLWQVCQIPDFRKLALDGHVDLLAEIYRQLTSSSERLDPDWMNQRISRIDDTEGDIHVLMSRIAFVRTWTYVSNHRAWIVDAEHWQARTRAVEDRLSDALHERLVARFVEREARRGPPVHGPARPRQPKQPKRRAVSIDREAVAAGPFAKLLEVELEPGQRGGERDDAWVQELVDAPHERFVVDDRGNVRDGELELGHLVRGVDLVRPEVTLTIGEALGAGARARIQRRLIAWARDLAHELLAPLRHNTIDALSSDARGLIYQLEQGLGTIHRGAAKAQLLRLAGRDRKLLTSLGVEIGARMIWLPALLRGEALRVRALLVDAALPRGVRVEVPTPEAVALVPNPDVNPNAYTALGFPVFGGRALRADVVERVDAMLRGLAQASDDADEPGFELPPTLADQTGMEVDELARALGWVEQDGRWHPPAEPPTPSRRRRKR</sequence>
<evidence type="ECO:0000256" key="2">
    <source>
        <dbReference type="ARBA" id="ARBA00022801"/>
    </source>
</evidence>
<dbReference type="EMBL" id="PVNL01000138">
    <property type="protein sequence ID" value="PRP95153.1"/>
    <property type="molecule type" value="Genomic_DNA"/>
</dbReference>
<dbReference type="Gene3D" id="3.40.50.300">
    <property type="entry name" value="P-loop containing nucleotide triphosphate hydrolases"/>
    <property type="match status" value="2"/>
</dbReference>
<reference evidence="7 8" key="1">
    <citation type="submission" date="2018-03" db="EMBL/GenBank/DDBJ databases">
        <title>Draft Genome Sequences of the Obligatory Marine Myxobacteria Enhygromyxa salina SWB007.</title>
        <authorList>
            <person name="Poehlein A."/>
            <person name="Moghaddam J.A."/>
            <person name="Harms H."/>
            <person name="Alanjari M."/>
            <person name="Koenig G.M."/>
            <person name="Daniel R."/>
            <person name="Schaeberle T.F."/>
        </authorList>
    </citation>
    <scope>NUCLEOTIDE SEQUENCE [LARGE SCALE GENOMIC DNA]</scope>
    <source>
        <strain evidence="7 8">SWB007</strain>
    </source>
</reference>
<keyword evidence="4" id="KW-0067">ATP-binding</keyword>
<feature type="region of interest" description="Disordered" evidence="5">
    <location>
        <begin position="808"/>
        <end position="829"/>
    </location>
</feature>
<evidence type="ECO:0000313" key="8">
    <source>
        <dbReference type="Proteomes" id="UP000238823"/>
    </source>
</evidence>
<dbReference type="Proteomes" id="UP000238823">
    <property type="component" value="Unassembled WGS sequence"/>
</dbReference>
<dbReference type="GO" id="GO:0005524">
    <property type="term" value="F:ATP binding"/>
    <property type="evidence" value="ECO:0007669"/>
    <property type="project" value="UniProtKB-KW"/>
</dbReference>
<keyword evidence="3" id="KW-0347">Helicase</keyword>
<feature type="region of interest" description="Disordered" evidence="5">
    <location>
        <begin position="505"/>
        <end position="526"/>
    </location>
</feature>
<dbReference type="InterPro" id="IPR050699">
    <property type="entry name" value="RNA-DNA_Helicase"/>
</dbReference>
<feature type="compositionally biased region" description="Basic residues" evidence="5">
    <location>
        <begin position="517"/>
        <end position="526"/>
    </location>
</feature>
<dbReference type="AlphaFoldDB" id="A0A2S9XQL4"/>
<evidence type="ECO:0000256" key="4">
    <source>
        <dbReference type="ARBA" id="ARBA00022840"/>
    </source>
</evidence>
<dbReference type="SMART" id="SM00490">
    <property type="entry name" value="HELICc"/>
    <property type="match status" value="1"/>
</dbReference>
<dbReference type="InterPro" id="IPR055206">
    <property type="entry name" value="DEXQc_SUV3"/>
</dbReference>
<dbReference type="PANTHER" id="PTHR12131">
    <property type="entry name" value="ATP-DEPENDENT RNA AND DNA HELICASE"/>
    <property type="match status" value="1"/>
</dbReference>
<evidence type="ECO:0000256" key="5">
    <source>
        <dbReference type="SAM" id="MobiDB-lite"/>
    </source>
</evidence>
<evidence type="ECO:0000256" key="1">
    <source>
        <dbReference type="ARBA" id="ARBA00022741"/>
    </source>
</evidence>
<evidence type="ECO:0000313" key="7">
    <source>
        <dbReference type="EMBL" id="PRP95153.1"/>
    </source>
</evidence>
<comment type="caution">
    <text evidence="7">The sequence shown here is derived from an EMBL/GenBank/DDBJ whole genome shotgun (WGS) entry which is preliminary data.</text>
</comment>
<dbReference type="InterPro" id="IPR001650">
    <property type="entry name" value="Helicase_C-like"/>
</dbReference>
<dbReference type="GO" id="GO:0016787">
    <property type="term" value="F:hydrolase activity"/>
    <property type="evidence" value="ECO:0007669"/>
    <property type="project" value="UniProtKB-KW"/>
</dbReference>
<dbReference type="InterPro" id="IPR027417">
    <property type="entry name" value="P-loop_NTPase"/>
</dbReference>